<dbReference type="AlphaFoldDB" id="A0A2T0N2L1"/>
<organism evidence="1 2">
    <name type="scientific">Nonomuraea fuscirosea</name>
    <dbReference type="NCBI Taxonomy" id="1291556"/>
    <lineage>
        <taxon>Bacteria</taxon>
        <taxon>Bacillati</taxon>
        <taxon>Actinomycetota</taxon>
        <taxon>Actinomycetes</taxon>
        <taxon>Streptosporangiales</taxon>
        <taxon>Streptosporangiaceae</taxon>
        <taxon>Nonomuraea</taxon>
    </lineage>
</organism>
<gene>
    <name evidence="1" type="ORF">B0I32_106323</name>
</gene>
<dbReference type="Proteomes" id="UP000238312">
    <property type="component" value="Unassembled WGS sequence"/>
</dbReference>
<evidence type="ECO:0000313" key="2">
    <source>
        <dbReference type="Proteomes" id="UP000238312"/>
    </source>
</evidence>
<dbReference type="OrthoDB" id="8545945at2"/>
<proteinExistence type="predicted"/>
<accession>A0A2T0N2L1</accession>
<evidence type="ECO:0000313" key="1">
    <source>
        <dbReference type="EMBL" id="PRX66187.1"/>
    </source>
</evidence>
<dbReference type="RefSeq" id="WP_106239841.1">
    <property type="nucleotide sequence ID" value="NZ_PVNG01000006.1"/>
</dbReference>
<name>A0A2T0N2L1_9ACTN</name>
<comment type="caution">
    <text evidence="1">The sequence shown here is derived from an EMBL/GenBank/DDBJ whole genome shotgun (WGS) entry which is preliminary data.</text>
</comment>
<reference evidence="1 2" key="1">
    <citation type="submission" date="2018-03" db="EMBL/GenBank/DDBJ databases">
        <title>Genomic Encyclopedia of Type Strains, Phase III (KMG-III): the genomes of soil and plant-associated and newly described type strains.</title>
        <authorList>
            <person name="Whitman W."/>
        </authorList>
    </citation>
    <scope>NUCLEOTIDE SEQUENCE [LARGE SCALE GENOMIC DNA]</scope>
    <source>
        <strain evidence="1 2">CGMCC 4.7104</strain>
    </source>
</reference>
<protein>
    <submittedName>
        <fullName evidence="1">Uncharacterized protein</fullName>
    </submittedName>
</protein>
<keyword evidence="2" id="KW-1185">Reference proteome</keyword>
<sequence length="222" mass="24256">MTITDIALETRYVLAGIPGWGEHDHLIRREGLAVVNSPRYVAGDLTWTGEIGHGRYYAAGKLEQMAEGWHADGAVLLVELTPQAVVRRVKKFVDIYGSSLEKLAASEGAVGDLAEEMGLPWEDGWLQVPFVPAPPRRVAISGIPLCEHGVQAQAWVLQVVRPGDPMPEDVEIGRVGEDNPTALLELNIRAAAQEGLADQYQLGYIHKDMCRTADDPGSRTLR</sequence>
<dbReference type="EMBL" id="PVNG01000006">
    <property type="protein sequence ID" value="PRX66187.1"/>
    <property type="molecule type" value="Genomic_DNA"/>
</dbReference>